<comment type="similarity">
    <text evidence="1">Belongs to the short-chain dehydrogenases/reductases (SDR) family.</text>
</comment>
<dbReference type="Pfam" id="PF00106">
    <property type="entry name" value="adh_short"/>
    <property type="match status" value="1"/>
</dbReference>
<accession>A0ABR1ITV2</accession>
<keyword evidence="5" id="KW-1185">Reference proteome</keyword>
<dbReference type="PANTHER" id="PTHR24320">
    <property type="entry name" value="RETINOL DEHYDROGENASE"/>
    <property type="match status" value="1"/>
</dbReference>
<dbReference type="InterPro" id="IPR002347">
    <property type="entry name" value="SDR_fam"/>
</dbReference>
<dbReference type="Gene3D" id="3.40.50.720">
    <property type="entry name" value="NAD(P)-binding Rossmann-like Domain"/>
    <property type="match status" value="1"/>
</dbReference>
<evidence type="ECO:0000256" key="1">
    <source>
        <dbReference type="ARBA" id="ARBA00006484"/>
    </source>
</evidence>
<dbReference type="PRINTS" id="PR00081">
    <property type="entry name" value="GDHRDH"/>
</dbReference>
<dbReference type="EMBL" id="JBANRG010000065">
    <property type="protein sequence ID" value="KAK7440996.1"/>
    <property type="molecule type" value="Genomic_DNA"/>
</dbReference>
<dbReference type="EC" id="1.3.1.33" evidence="4"/>
<sequence length="309" mass="34426">MLYIDQLFPPQPKWSTSQIPDLSGKVVIVTGGNSGIGKHTIQALLEHNAKVYMASRNAEKAKAAIDDLKAKTGKEALFIQLDLADLRSVKRAAEEYLSKENRLHILFNNGGVMVSPIDELTAQGYDLQFGTNVLGHFYFTKLLLPTLLSTAQITGQSVRVVNTSSIAHVAFTKLDFDSFRDGKARRRIGKNRLYGQSKFGNVVFSNELARRYGDKGIVSTSLHPGMLKTELQRHLGFLQKHVLEPMLHPAELGALTQLWAGTLPDPEGKELNGKYLLPWARVGSPAKSAEDPKWGVQLWEWCEEQIKDF</sequence>
<name>A0ABR1ITV2_9AGAR</name>
<evidence type="ECO:0000256" key="3">
    <source>
        <dbReference type="ARBA" id="ARBA00023002"/>
    </source>
</evidence>
<dbReference type="CDD" id="cd05327">
    <property type="entry name" value="retinol-DH_like_SDR_c_like"/>
    <property type="match status" value="1"/>
</dbReference>
<protein>
    <submittedName>
        <fullName evidence="4">Short-chain alcohol dehydrogenase</fullName>
        <ecNumber evidence="4">1.3.1.33</ecNumber>
    </submittedName>
</protein>
<dbReference type="GO" id="GO:0016630">
    <property type="term" value="F:protochlorophyllide reductase activity"/>
    <property type="evidence" value="ECO:0007669"/>
    <property type="project" value="UniProtKB-EC"/>
</dbReference>
<evidence type="ECO:0000313" key="4">
    <source>
        <dbReference type="EMBL" id="KAK7440996.1"/>
    </source>
</evidence>
<dbReference type="PANTHER" id="PTHR24320:SF236">
    <property type="entry name" value="SHORT-CHAIN DEHYDROGENASE-RELATED"/>
    <property type="match status" value="1"/>
</dbReference>
<gene>
    <name evidence="4" type="primary">RDH1_11</name>
    <name evidence="4" type="ORF">VKT23_016777</name>
</gene>
<comment type="caution">
    <text evidence="4">The sequence shown here is derived from an EMBL/GenBank/DDBJ whole genome shotgun (WGS) entry which is preliminary data.</text>
</comment>
<evidence type="ECO:0000313" key="5">
    <source>
        <dbReference type="Proteomes" id="UP001498398"/>
    </source>
</evidence>
<reference evidence="4 5" key="1">
    <citation type="submission" date="2024-01" db="EMBL/GenBank/DDBJ databases">
        <title>A draft genome for the cacao thread blight pathogen Marasmiellus scandens.</title>
        <authorList>
            <person name="Baruah I.K."/>
            <person name="Leung J."/>
            <person name="Bukari Y."/>
            <person name="Amoako-Attah I."/>
            <person name="Meinhardt L.W."/>
            <person name="Bailey B.A."/>
            <person name="Cohen S.P."/>
        </authorList>
    </citation>
    <scope>NUCLEOTIDE SEQUENCE [LARGE SCALE GENOMIC DNA]</scope>
    <source>
        <strain evidence="4 5">GH-19</strain>
    </source>
</reference>
<proteinExistence type="inferred from homology"/>
<organism evidence="4 5">
    <name type="scientific">Marasmiellus scandens</name>
    <dbReference type="NCBI Taxonomy" id="2682957"/>
    <lineage>
        <taxon>Eukaryota</taxon>
        <taxon>Fungi</taxon>
        <taxon>Dikarya</taxon>
        <taxon>Basidiomycota</taxon>
        <taxon>Agaricomycotina</taxon>
        <taxon>Agaricomycetes</taxon>
        <taxon>Agaricomycetidae</taxon>
        <taxon>Agaricales</taxon>
        <taxon>Marasmiineae</taxon>
        <taxon>Omphalotaceae</taxon>
        <taxon>Marasmiellus</taxon>
    </lineage>
</organism>
<keyword evidence="3 4" id="KW-0560">Oxidoreductase</keyword>
<evidence type="ECO:0000256" key="2">
    <source>
        <dbReference type="ARBA" id="ARBA00022857"/>
    </source>
</evidence>
<dbReference type="SUPFAM" id="SSF51735">
    <property type="entry name" value="NAD(P)-binding Rossmann-fold domains"/>
    <property type="match status" value="1"/>
</dbReference>
<dbReference type="InterPro" id="IPR036291">
    <property type="entry name" value="NAD(P)-bd_dom_sf"/>
</dbReference>
<dbReference type="Proteomes" id="UP001498398">
    <property type="component" value="Unassembled WGS sequence"/>
</dbReference>
<keyword evidence="2" id="KW-0521">NADP</keyword>